<organism evidence="1 2">
    <name type="scientific">Actinomadura gamaensis</name>
    <dbReference type="NCBI Taxonomy" id="1763541"/>
    <lineage>
        <taxon>Bacteria</taxon>
        <taxon>Bacillati</taxon>
        <taxon>Actinomycetota</taxon>
        <taxon>Actinomycetes</taxon>
        <taxon>Streptosporangiales</taxon>
        <taxon>Thermomonosporaceae</taxon>
        <taxon>Actinomadura</taxon>
    </lineage>
</organism>
<keyword evidence="2" id="KW-1185">Reference proteome</keyword>
<evidence type="ECO:0000313" key="1">
    <source>
        <dbReference type="EMBL" id="MFC4914092.1"/>
    </source>
</evidence>
<gene>
    <name evidence="1" type="ORF">ACFPCY_42890</name>
</gene>
<dbReference type="Proteomes" id="UP001595872">
    <property type="component" value="Unassembled WGS sequence"/>
</dbReference>
<reference evidence="2" key="1">
    <citation type="journal article" date="2019" name="Int. J. Syst. Evol. Microbiol.">
        <title>The Global Catalogue of Microorganisms (GCM) 10K type strain sequencing project: providing services to taxonomists for standard genome sequencing and annotation.</title>
        <authorList>
            <consortium name="The Broad Institute Genomics Platform"/>
            <consortium name="The Broad Institute Genome Sequencing Center for Infectious Disease"/>
            <person name="Wu L."/>
            <person name="Ma J."/>
        </authorList>
    </citation>
    <scope>NUCLEOTIDE SEQUENCE [LARGE SCALE GENOMIC DNA]</scope>
    <source>
        <strain evidence="2">KLKA75</strain>
    </source>
</reference>
<name>A0ABV9UFY7_9ACTN</name>
<evidence type="ECO:0000313" key="2">
    <source>
        <dbReference type="Proteomes" id="UP001595872"/>
    </source>
</evidence>
<protein>
    <submittedName>
        <fullName evidence="1">Uncharacterized protein</fullName>
    </submittedName>
</protein>
<sequence>MIPHYSIEVSGQIPAEASFWMPSEEEYEEAADFDGEGFGFFHDTWILEKLTSAEAAAIVREERELLPLVDRYSSTPEQFEETVSSLENPDLPDCQPRRLWGTPLWGQIVDPTGGSVEPRFGGLEFGVAGLSFALNSLGFVPVASCRAHFGQSWADSPVVFFAAPRVGAQWLQPLVERTGCGFDIDSFDRPQFLATVAPSIAHSIALAEAVLMDASNAPRISFG</sequence>
<proteinExistence type="predicted"/>
<dbReference type="RefSeq" id="WP_378265658.1">
    <property type="nucleotide sequence ID" value="NZ_JBHSIT010000025.1"/>
</dbReference>
<accession>A0ABV9UFY7</accession>
<dbReference type="EMBL" id="JBHSIT010000025">
    <property type="protein sequence ID" value="MFC4914092.1"/>
    <property type="molecule type" value="Genomic_DNA"/>
</dbReference>
<comment type="caution">
    <text evidence="1">The sequence shown here is derived from an EMBL/GenBank/DDBJ whole genome shotgun (WGS) entry which is preliminary data.</text>
</comment>